<evidence type="ECO:0000313" key="19">
    <source>
        <dbReference type="Proteomes" id="UP000637002"/>
    </source>
</evidence>
<comment type="catalytic activity">
    <reaction evidence="13">
        <text>Preferential cleavage: (Ac)2-L-Lys-D-Ala-|-D-Ala. Also transpeptidation of peptidyl-alanyl moieties that are N-acyl substituents of D-alanine.</text>
        <dbReference type="EC" id="3.4.16.4"/>
    </reaction>
</comment>
<evidence type="ECO:0000256" key="11">
    <source>
        <dbReference type="ARBA" id="ARBA00023268"/>
    </source>
</evidence>
<dbReference type="GO" id="GO:0071555">
    <property type="term" value="P:cell wall organization"/>
    <property type="evidence" value="ECO:0007669"/>
    <property type="project" value="UniProtKB-KW"/>
</dbReference>
<feature type="compositionally biased region" description="Polar residues" evidence="15">
    <location>
        <begin position="711"/>
        <end position="737"/>
    </location>
</feature>
<dbReference type="RefSeq" id="WP_188610478.1">
    <property type="nucleotide sequence ID" value="NZ_BMGG01000006.1"/>
</dbReference>
<evidence type="ECO:0000256" key="10">
    <source>
        <dbReference type="ARBA" id="ARBA00022984"/>
    </source>
</evidence>
<feature type="region of interest" description="Disordered" evidence="15">
    <location>
        <begin position="697"/>
        <end position="737"/>
    </location>
</feature>
<evidence type="ECO:0000259" key="17">
    <source>
        <dbReference type="Pfam" id="PF00912"/>
    </source>
</evidence>
<keyword evidence="7" id="KW-0808">Transferase</keyword>
<accession>A0A916UHY4</accession>
<comment type="pathway">
    <text evidence="1">Cell wall biogenesis; peptidoglycan biosynthesis.</text>
</comment>
<evidence type="ECO:0000256" key="6">
    <source>
        <dbReference type="ARBA" id="ARBA00022676"/>
    </source>
</evidence>
<feature type="domain" description="Glycosyl transferase family 51" evidence="17">
    <location>
        <begin position="101"/>
        <end position="271"/>
    </location>
</feature>
<evidence type="ECO:0000256" key="13">
    <source>
        <dbReference type="ARBA" id="ARBA00034000"/>
    </source>
</evidence>
<protein>
    <submittedName>
        <fullName evidence="18">Penicillin-binding protein 1A</fullName>
    </submittedName>
</protein>
<dbReference type="InterPro" id="IPR036950">
    <property type="entry name" value="PBP_transglycosylase"/>
</dbReference>
<proteinExistence type="inferred from homology"/>
<keyword evidence="12" id="KW-0961">Cell wall biogenesis/degradation</keyword>
<keyword evidence="9" id="KW-0133">Cell shape</keyword>
<evidence type="ECO:0000256" key="1">
    <source>
        <dbReference type="ARBA" id="ARBA00004752"/>
    </source>
</evidence>
<name>A0A916UHY4_9HYPH</name>
<keyword evidence="10" id="KW-0573">Peptidoglycan synthesis</keyword>
<keyword evidence="6" id="KW-0328">Glycosyltransferase</keyword>
<dbReference type="Proteomes" id="UP000637002">
    <property type="component" value="Unassembled WGS sequence"/>
</dbReference>
<evidence type="ECO:0000313" key="18">
    <source>
        <dbReference type="EMBL" id="GGC73688.1"/>
    </source>
</evidence>
<organism evidence="18 19">
    <name type="scientific">Chelatococcus reniformis</name>
    <dbReference type="NCBI Taxonomy" id="1494448"/>
    <lineage>
        <taxon>Bacteria</taxon>
        <taxon>Pseudomonadati</taxon>
        <taxon>Pseudomonadota</taxon>
        <taxon>Alphaproteobacteria</taxon>
        <taxon>Hyphomicrobiales</taxon>
        <taxon>Chelatococcaceae</taxon>
        <taxon>Chelatococcus</taxon>
    </lineage>
</organism>
<evidence type="ECO:0000256" key="4">
    <source>
        <dbReference type="ARBA" id="ARBA00022645"/>
    </source>
</evidence>
<gene>
    <name evidence="18" type="ORF">GCM10010994_35080</name>
</gene>
<dbReference type="GO" id="GO:0009252">
    <property type="term" value="P:peptidoglycan biosynthetic process"/>
    <property type="evidence" value="ECO:0007669"/>
    <property type="project" value="UniProtKB-KW"/>
</dbReference>
<dbReference type="Pfam" id="PF00905">
    <property type="entry name" value="Transpeptidase"/>
    <property type="match status" value="1"/>
</dbReference>
<evidence type="ECO:0000256" key="5">
    <source>
        <dbReference type="ARBA" id="ARBA00022670"/>
    </source>
</evidence>
<dbReference type="GO" id="GO:0008955">
    <property type="term" value="F:peptidoglycan glycosyltransferase activity"/>
    <property type="evidence" value="ECO:0007669"/>
    <property type="project" value="UniProtKB-EC"/>
</dbReference>
<keyword evidence="11" id="KW-0511">Multifunctional enzyme</keyword>
<dbReference type="InterPro" id="IPR050396">
    <property type="entry name" value="Glycosyltr_51/Transpeptidase"/>
</dbReference>
<evidence type="ECO:0000256" key="8">
    <source>
        <dbReference type="ARBA" id="ARBA00022801"/>
    </source>
</evidence>
<dbReference type="PANTHER" id="PTHR32282:SF33">
    <property type="entry name" value="PEPTIDOGLYCAN GLYCOSYLTRANSFERASE"/>
    <property type="match status" value="1"/>
</dbReference>
<dbReference type="EMBL" id="BMGG01000006">
    <property type="protein sequence ID" value="GGC73688.1"/>
    <property type="molecule type" value="Genomic_DNA"/>
</dbReference>
<dbReference type="Pfam" id="PF00912">
    <property type="entry name" value="Transgly"/>
    <property type="match status" value="1"/>
</dbReference>
<dbReference type="PANTHER" id="PTHR32282">
    <property type="entry name" value="BINDING PROTEIN TRANSPEPTIDASE, PUTATIVE-RELATED"/>
    <property type="match status" value="1"/>
</dbReference>
<comment type="similarity">
    <text evidence="2">In the C-terminal section; belongs to the transpeptidase family.</text>
</comment>
<comment type="catalytic activity">
    <reaction evidence="14">
        <text>[GlcNAc-(1-&gt;4)-Mur2Ac(oyl-L-Ala-gamma-D-Glu-L-Lys-D-Ala-D-Ala)](n)-di-trans,octa-cis-undecaprenyl diphosphate + beta-D-GlcNAc-(1-&gt;4)-Mur2Ac(oyl-L-Ala-gamma-D-Glu-L-Lys-D-Ala-D-Ala)-di-trans,octa-cis-undecaprenyl diphosphate = [GlcNAc-(1-&gt;4)-Mur2Ac(oyl-L-Ala-gamma-D-Glu-L-Lys-D-Ala-D-Ala)](n+1)-di-trans,octa-cis-undecaprenyl diphosphate + di-trans,octa-cis-undecaprenyl diphosphate + H(+)</text>
        <dbReference type="Rhea" id="RHEA:23708"/>
        <dbReference type="Rhea" id="RHEA-COMP:9602"/>
        <dbReference type="Rhea" id="RHEA-COMP:9603"/>
        <dbReference type="ChEBI" id="CHEBI:15378"/>
        <dbReference type="ChEBI" id="CHEBI:58405"/>
        <dbReference type="ChEBI" id="CHEBI:60033"/>
        <dbReference type="ChEBI" id="CHEBI:78435"/>
        <dbReference type="EC" id="2.4.99.28"/>
    </reaction>
</comment>
<dbReference type="GO" id="GO:0008360">
    <property type="term" value="P:regulation of cell shape"/>
    <property type="evidence" value="ECO:0007669"/>
    <property type="project" value="UniProtKB-KW"/>
</dbReference>
<keyword evidence="8" id="KW-0378">Hydrolase</keyword>
<dbReference type="InterPro" id="IPR001460">
    <property type="entry name" value="PCN-bd_Tpept"/>
</dbReference>
<keyword evidence="5" id="KW-0645">Protease</keyword>
<evidence type="ECO:0000256" key="12">
    <source>
        <dbReference type="ARBA" id="ARBA00023316"/>
    </source>
</evidence>
<dbReference type="InterPro" id="IPR023346">
    <property type="entry name" value="Lysozyme-like_dom_sf"/>
</dbReference>
<comment type="caution">
    <text evidence="18">The sequence shown here is derived from an EMBL/GenBank/DDBJ whole genome shotgun (WGS) entry which is preliminary data.</text>
</comment>
<dbReference type="InterPro" id="IPR001264">
    <property type="entry name" value="Glyco_trans_51"/>
</dbReference>
<dbReference type="GO" id="GO:0030288">
    <property type="term" value="C:outer membrane-bounded periplasmic space"/>
    <property type="evidence" value="ECO:0007669"/>
    <property type="project" value="TreeGrafter"/>
</dbReference>
<dbReference type="GO" id="GO:0008658">
    <property type="term" value="F:penicillin binding"/>
    <property type="evidence" value="ECO:0007669"/>
    <property type="project" value="InterPro"/>
</dbReference>
<evidence type="ECO:0000259" key="16">
    <source>
        <dbReference type="Pfam" id="PF00905"/>
    </source>
</evidence>
<evidence type="ECO:0000256" key="15">
    <source>
        <dbReference type="SAM" id="MobiDB-lite"/>
    </source>
</evidence>
<reference evidence="18" key="1">
    <citation type="journal article" date="2014" name="Int. J. Syst. Evol. Microbiol.">
        <title>Complete genome sequence of Corynebacterium casei LMG S-19264T (=DSM 44701T), isolated from a smear-ripened cheese.</title>
        <authorList>
            <consortium name="US DOE Joint Genome Institute (JGI-PGF)"/>
            <person name="Walter F."/>
            <person name="Albersmeier A."/>
            <person name="Kalinowski J."/>
            <person name="Ruckert C."/>
        </authorList>
    </citation>
    <scope>NUCLEOTIDE SEQUENCE</scope>
    <source>
        <strain evidence="18">CGMCC 1.12919</strain>
    </source>
</reference>
<dbReference type="GO" id="GO:0006508">
    <property type="term" value="P:proteolysis"/>
    <property type="evidence" value="ECO:0007669"/>
    <property type="project" value="UniProtKB-KW"/>
</dbReference>
<evidence type="ECO:0000256" key="9">
    <source>
        <dbReference type="ARBA" id="ARBA00022960"/>
    </source>
</evidence>
<dbReference type="GO" id="GO:0009002">
    <property type="term" value="F:serine-type D-Ala-D-Ala carboxypeptidase activity"/>
    <property type="evidence" value="ECO:0007669"/>
    <property type="project" value="UniProtKB-EC"/>
</dbReference>
<dbReference type="SUPFAM" id="SSF53955">
    <property type="entry name" value="Lysozyme-like"/>
    <property type="match status" value="1"/>
</dbReference>
<dbReference type="SUPFAM" id="SSF56601">
    <property type="entry name" value="beta-lactamase/transpeptidase-like"/>
    <property type="match status" value="1"/>
</dbReference>
<dbReference type="AlphaFoldDB" id="A0A916UHY4"/>
<evidence type="ECO:0000256" key="3">
    <source>
        <dbReference type="ARBA" id="ARBA00007739"/>
    </source>
</evidence>
<dbReference type="Gene3D" id="3.40.710.10">
    <property type="entry name" value="DD-peptidase/beta-lactamase superfamily"/>
    <property type="match status" value="1"/>
</dbReference>
<evidence type="ECO:0000256" key="2">
    <source>
        <dbReference type="ARBA" id="ARBA00007090"/>
    </source>
</evidence>
<sequence>MRLRRWALTVDSWIDTSLYSAGARLAQGWRSYSDFADRFAARGAPRVAADLACEGLTLSVAAGVVMLALAIPAFNETRGEAWLKQPDLAVTFLDRYGEEIGRRGVRQDDSLKLDDYPDYFLQAVLATEDRRFFQHLGVDPIGTSRALFVNARASGVVQGGSTITQQLAKNLFLSNERSIERKIKEAFLSLFLEARLTKSQILKLYLDRVYMGGGNFGAAAAAEFYFGKSARDLTLAEAAMLAGLFKAPTKFAPHINLPAARGRAADVLSNMVEAGFLTDGQVASARRNPAVPLDRKRDFSPDYFLDWAFDEVRRMTDENKLGNDRVLTVKTTLDVGIEKSAETAIENALRQYGEQWGASQAGTVIMEPDGAVRAMVGGRDYGASQFNRATDALRQPGSSFKPYVYTAALLSGKFKPSSIVVDAPVCIGNWCPANYGHSFAGAVTLTSALVRSINTIPVRLSKDLGRGDSRIGRAKIIEVAHRMGIVHELKLGNTSLPIGSAEVNILEHTSGFAVFANGGKRATPYGAFEIRNSRGDVIWRHDRNAPKPEQVIPLKIIEDMNGMLNKVVEEGTGRRARIDGVKVGGKTGTTNAYRDAWFVGFTGNYVAAVWMGNDDYSSTDRMTGGTLPAQAWHDMMEPIHRGIDIKPLPGVEPFPAATTPVAAGAPAGLDGAVKAGALSRRSYEAVDRIGELFKSVEAGHGSVGSADKPDSGTTGSISPTELSAASRQQAAPTTAVP</sequence>
<dbReference type="FunFam" id="1.10.3810.10:FF:000001">
    <property type="entry name" value="Penicillin-binding protein 1A"/>
    <property type="match status" value="1"/>
</dbReference>
<dbReference type="InterPro" id="IPR012338">
    <property type="entry name" value="Beta-lactam/transpept-like"/>
</dbReference>
<reference evidence="18" key="2">
    <citation type="submission" date="2020-09" db="EMBL/GenBank/DDBJ databases">
        <authorList>
            <person name="Sun Q."/>
            <person name="Zhou Y."/>
        </authorList>
    </citation>
    <scope>NUCLEOTIDE SEQUENCE</scope>
    <source>
        <strain evidence="18">CGMCC 1.12919</strain>
    </source>
</reference>
<keyword evidence="19" id="KW-1185">Reference proteome</keyword>
<dbReference type="NCBIfam" id="TIGR02074">
    <property type="entry name" value="PBP_1a_fam"/>
    <property type="match status" value="1"/>
</dbReference>
<comment type="similarity">
    <text evidence="3">In the N-terminal section; belongs to the glycosyltransferase 51 family.</text>
</comment>
<evidence type="ECO:0000256" key="7">
    <source>
        <dbReference type="ARBA" id="ARBA00022679"/>
    </source>
</evidence>
<dbReference type="Gene3D" id="1.10.3810.10">
    <property type="entry name" value="Biosynthetic peptidoglycan transglycosylase-like"/>
    <property type="match status" value="1"/>
</dbReference>
<keyword evidence="4" id="KW-0121">Carboxypeptidase</keyword>
<evidence type="ECO:0000256" key="14">
    <source>
        <dbReference type="ARBA" id="ARBA00049902"/>
    </source>
</evidence>
<feature type="domain" description="Penicillin-binding protein transpeptidase" evidence="16">
    <location>
        <begin position="362"/>
        <end position="635"/>
    </location>
</feature>